<reference evidence="10" key="1">
    <citation type="submission" date="2021-11" db="EMBL/GenBank/DDBJ databases">
        <title>A Novel Adlercreutzia Species, isolated from a Allomyrina dichotoma larva feces.</title>
        <authorList>
            <person name="Suh M.K."/>
        </authorList>
    </citation>
    <scope>NUCLEOTIDE SEQUENCE</scope>
    <source>
        <strain evidence="10">JBNU-10</strain>
    </source>
</reference>
<dbReference type="RefSeq" id="WP_242162339.1">
    <property type="nucleotide sequence ID" value="NZ_JAJMLW010000001.1"/>
</dbReference>
<dbReference type="SMART" id="SM00862">
    <property type="entry name" value="Trans_reg_C"/>
    <property type="match status" value="1"/>
</dbReference>
<feature type="DNA-binding region" description="OmpR/PhoB-type" evidence="7">
    <location>
        <begin position="124"/>
        <end position="222"/>
    </location>
</feature>
<keyword evidence="1 6" id="KW-0597">Phosphoprotein</keyword>
<feature type="modified residue" description="4-aspartylphosphate" evidence="6">
    <location>
        <position position="51"/>
    </location>
</feature>
<dbReference type="SUPFAM" id="SSF46894">
    <property type="entry name" value="C-terminal effector domain of the bipartite response regulators"/>
    <property type="match status" value="1"/>
</dbReference>
<dbReference type="PROSITE" id="PS51755">
    <property type="entry name" value="OMPR_PHOB"/>
    <property type="match status" value="1"/>
</dbReference>
<dbReference type="SMART" id="SM00448">
    <property type="entry name" value="REC"/>
    <property type="match status" value="1"/>
</dbReference>
<dbReference type="Proteomes" id="UP001430755">
    <property type="component" value="Unassembled WGS sequence"/>
</dbReference>
<dbReference type="Gene3D" id="1.10.10.10">
    <property type="entry name" value="Winged helix-like DNA-binding domain superfamily/Winged helix DNA-binding domain"/>
    <property type="match status" value="1"/>
</dbReference>
<proteinExistence type="predicted"/>
<dbReference type="Gene3D" id="6.10.250.690">
    <property type="match status" value="1"/>
</dbReference>
<dbReference type="InterPro" id="IPR039420">
    <property type="entry name" value="WalR-like"/>
</dbReference>
<evidence type="ECO:0000256" key="1">
    <source>
        <dbReference type="ARBA" id="ARBA00022553"/>
    </source>
</evidence>
<dbReference type="PANTHER" id="PTHR48111:SF1">
    <property type="entry name" value="TWO-COMPONENT RESPONSE REGULATOR ORR33"/>
    <property type="match status" value="1"/>
</dbReference>
<protein>
    <submittedName>
        <fullName evidence="10">Response regulator transcription factor</fullName>
    </submittedName>
</protein>
<dbReference type="InterPro" id="IPR001867">
    <property type="entry name" value="OmpR/PhoB-type_DNA-bd"/>
</dbReference>
<dbReference type="PANTHER" id="PTHR48111">
    <property type="entry name" value="REGULATOR OF RPOS"/>
    <property type="match status" value="1"/>
</dbReference>
<keyword evidence="11" id="KW-1185">Reference proteome</keyword>
<dbReference type="EMBL" id="JAJMLW010000001">
    <property type="protein sequence ID" value="MCI2240776.1"/>
    <property type="molecule type" value="Genomic_DNA"/>
</dbReference>
<evidence type="ECO:0000313" key="11">
    <source>
        <dbReference type="Proteomes" id="UP001430755"/>
    </source>
</evidence>
<dbReference type="InterPro" id="IPR001789">
    <property type="entry name" value="Sig_transdc_resp-reg_receiver"/>
</dbReference>
<dbReference type="Pfam" id="PF00072">
    <property type="entry name" value="Response_reg"/>
    <property type="match status" value="1"/>
</dbReference>
<evidence type="ECO:0000313" key="10">
    <source>
        <dbReference type="EMBL" id="MCI2240776.1"/>
    </source>
</evidence>
<keyword evidence="2" id="KW-0902">Two-component regulatory system</keyword>
<evidence type="ECO:0000256" key="6">
    <source>
        <dbReference type="PROSITE-ProRule" id="PRU00169"/>
    </source>
</evidence>
<evidence type="ECO:0000256" key="5">
    <source>
        <dbReference type="ARBA" id="ARBA00023163"/>
    </source>
</evidence>
<dbReference type="SUPFAM" id="SSF52172">
    <property type="entry name" value="CheY-like"/>
    <property type="match status" value="1"/>
</dbReference>
<organism evidence="10 11">
    <name type="scientific">Adlercreutzia faecimuris</name>
    <dbReference type="NCBI Taxonomy" id="2897341"/>
    <lineage>
        <taxon>Bacteria</taxon>
        <taxon>Bacillati</taxon>
        <taxon>Actinomycetota</taxon>
        <taxon>Coriobacteriia</taxon>
        <taxon>Eggerthellales</taxon>
        <taxon>Eggerthellaceae</taxon>
        <taxon>Adlercreutzia</taxon>
    </lineage>
</organism>
<evidence type="ECO:0000259" key="8">
    <source>
        <dbReference type="PROSITE" id="PS50110"/>
    </source>
</evidence>
<comment type="caution">
    <text evidence="10">The sequence shown here is derived from an EMBL/GenBank/DDBJ whole genome shotgun (WGS) entry which is preliminary data.</text>
</comment>
<dbReference type="Pfam" id="PF00486">
    <property type="entry name" value="Trans_reg_C"/>
    <property type="match status" value="1"/>
</dbReference>
<dbReference type="Gene3D" id="3.40.50.2300">
    <property type="match status" value="1"/>
</dbReference>
<sequence length="231" mass="24687">MRILIVEDDASLAAALARILEDNGYDVDVVHDGNAGVTWGESGLYDVIVLDVMLPGRDGFSVARALRRAAVSTPILLLTARDATADKITGLDAGADDYMTKPFSPAELMAHLRALTRRQGDVVFERLAAGDLALDLESMDLACGGKTLHLSAKEFALMRLFLGNVGQVLSKDTLIERAWDAGSNAGDNNVEAYVSFLRKKLRHLGSAAQIETIRGAGYRLLADGDAEKAGS</sequence>
<dbReference type="PROSITE" id="PS50110">
    <property type="entry name" value="RESPONSE_REGULATORY"/>
    <property type="match status" value="1"/>
</dbReference>
<evidence type="ECO:0000256" key="3">
    <source>
        <dbReference type="ARBA" id="ARBA00023015"/>
    </source>
</evidence>
<keyword evidence="5" id="KW-0804">Transcription</keyword>
<dbReference type="InterPro" id="IPR016032">
    <property type="entry name" value="Sig_transdc_resp-reg_C-effctor"/>
</dbReference>
<dbReference type="InterPro" id="IPR036388">
    <property type="entry name" value="WH-like_DNA-bd_sf"/>
</dbReference>
<feature type="domain" description="OmpR/PhoB-type" evidence="9">
    <location>
        <begin position="124"/>
        <end position="222"/>
    </location>
</feature>
<evidence type="ECO:0000256" key="4">
    <source>
        <dbReference type="ARBA" id="ARBA00023125"/>
    </source>
</evidence>
<dbReference type="CDD" id="cd00383">
    <property type="entry name" value="trans_reg_C"/>
    <property type="match status" value="1"/>
</dbReference>
<keyword evidence="3" id="KW-0805">Transcription regulation</keyword>
<evidence type="ECO:0000256" key="2">
    <source>
        <dbReference type="ARBA" id="ARBA00023012"/>
    </source>
</evidence>
<name>A0ABS9WD38_9ACTN</name>
<evidence type="ECO:0000259" key="9">
    <source>
        <dbReference type="PROSITE" id="PS51755"/>
    </source>
</evidence>
<gene>
    <name evidence="10" type="ORF">LPT13_00170</name>
</gene>
<accession>A0ABS9WD38</accession>
<dbReference type="InterPro" id="IPR011006">
    <property type="entry name" value="CheY-like_superfamily"/>
</dbReference>
<evidence type="ECO:0000256" key="7">
    <source>
        <dbReference type="PROSITE-ProRule" id="PRU01091"/>
    </source>
</evidence>
<feature type="domain" description="Response regulatory" evidence="8">
    <location>
        <begin position="2"/>
        <end position="116"/>
    </location>
</feature>
<keyword evidence="4 7" id="KW-0238">DNA-binding</keyword>